<keyword evidence="4" id="KW-0808">Transferase</keyword>
<evidence type="ECO:0000256" key="6">
    <source>
        <dbReference type="SAM" id="MobiDB-lite"/>
    </source>
</evidence>
<feature type="compositionally biased region" description="Basic and acidic residues" evidence="6">
    <location>
        <begin position="449"/>
        <end position="471"/>
    </location>
</feature>
<name>H5SG61_9BACT</name>
<dbReference type="SUPFAM" id="SSF53448">
    <property type="entry name" value="Nucleotide-diphospho-sugar transferases"/>
    <property type="match status" value="2"/>
</dbReference>
<dbReference type="EMBL" id="AP011710">
    <property type="protein sequence ID" value="BAL55147.1"/>
    <property type="molecule type" value="Genomic_DNA"/>
</dbReference>
<evidence type="ECO:0000256" key="2">
    <source>
        <dbReference type="ARBA" id="ARBA00022475"/>
    </source>
</evidence>
<keyword evidence="2" id="KW-1003">Cell membrane</keyword>
<dbReference type="InterPro" id="IPR001173">
    <property type="entry name" value="Glyco_trans_2-like"/>
</dbReference>
<feature type="domain" description="Glycosyltransferase 2-like" evidence="7">
    <location>
        <begin position="224"/>
        <end position="353"/>
    </location>
</feature>
<protein>
    <submittedName>
        <fullName evidence="8">Hypothetical conserved protein</fullName>
    </submittedName>
</protein>
<evidence type="ECO:0000256" key="3">
    <source>
        <dbReference type="ARBA" id="ARBA00022676"/>
    </source>
</evidence>
<dbReference type="NCBIfam" id="TIGR04282">
    <property type="entry name" value="glyco_like_cofC"/>
    <property type="match status" value="1"/>
</dbReference>
<dbReference type="InterPro" id="IPR018641">
    <property type="entry name" value="Trfase_1_rSAM/seldom-assoc"/>
</dbReference>
<evidence type="ECO:0000256" key="1">
    <source>
        <dbReference type="ARBA" id="ARBA00004236"/>
    </source>
</evidence>
<dbReference type="PANTHER" id="PTHR43646">
    <property type="entry name" value="GLYCOSYLTRANSFERASE"/>
    <property type="match status" value="1"/>
</dbReference>
<dbReference type="Pfam" id="PF09837">
    <property type="entry name" value="DUF2064"/>
    <property type="match status" value="1"/>
</dbReference>
<dbReference type="Pfam" id="PF00535">
    <property type="entry name" value="Glycos_transf_2"/>
    <property type="match status" value="1"/>
</dbReference>
<proteinExistence type="predicted"/>
<evidence type="ECO:0000313" key="8">
    <source>
        <dbReference type="EMBL" id="BAL55147.1"/>
    </source>
</evidence>
<organism evidence="8">
    <name type="scientific">uncultured Acidobacteriota bacterium</name>
    <dbReference type="NCBI Taxonomy" id="171953"/>
    <lineage>
        <taxon>Bacteria</taxon>
        <taxon>Pseudomonadati</taxon>
        <taxon>Acidobacteriota</taxon>
        <taxon>environmental samples</taxon>
    </lineage>
</organism>
<comment type="subcellular location">
    <subcellularLocation>
        <location evidence="1">Cell membrane</location>
    </subcellularLocation>
</comment>
<evidence type="ECO:0000256" key="4">
    <source>
        <dbReference type="ARBA" id="ARBA00022679"/>
    </source>
</evidence>
<accession>H5SG61</accession>
<dbReference type="PANTHER" id="PTHR43646:SF2">
    <property type="entry name" value="GLYCOSYLTRANSFERASE 2-LIKE DOMAIN-CONTAINING PROTEIN"/>
    <property type="match status" value="1"/>
</dbReference>
<gene>
    <name evidence="8" type="ORF">HGMM_F23D12C26</name>
</gene>
<dbReference type="InterPro" id="IPR029044">
    <property type="entry name" value="Nucleotide-diphossugar_trans"/>
</dbReference>
<dbReference type="InterPro" id="IPR026461">
    <property type="entry name" value="Trfase_2_rSAM/seldom_assoc"/>
</dbReference>
<evidence type="ECO:0000256" key="5">
    <source>
        <dbReference type="ARBA" id="ARBA00023136"/>
    </source>
</evidence>
<reference evidence="8" key="2">
    <citation type="journal article" date="2012" name="PLoS ONE">
        <title>A Deeply Branching Thermophilic Bacterium with an Ancient Acetyl-CoA Pathway Dominates a Subsurface Ecosystem.</title>
        <authorList>
            <person name="Takami H."/>
            <person name="Noguchi H."/>
            <person name="Takaki Y."/>
            <person name="Uchiyama I."/>
            <person name="Toyoda A."/>
            <person name="Nishi S."/>
            <person name="Chee G.-J."/>
            <person name="Arai W."/>
            <person name="Nunoura T."/>
            <person name="Itoh T."/>
            <person name="Hattori M."/>
            <person name="Takai K."/>
        </authorList>
    </citation>
    <scope>NUCLEOTIDE SEQUENCE</scope>
</reference>
<keyword evidence="3" id="KW-0328">Glycosyltransferase</keyword>
<sequence length="488" mass="54348">MDSRRRRASLQDQVIVFTRYPEPGKTKTRLIPALGPEGAATVQRQMTEHTLARIRELAKKRSVSVEVRYEGGSRRLMRRWLGRDLSYRRQGGGDLGARLNRAFCDAFAAGMKRVVIMGADCPGLTGEIIERAFAALEQSDVVLGPALDGGYYLIGLRRPIPDLFANVSWGTAEVLEQTRRIINRIGLSSVLLEPLRDVDRPEDLPVWEREVHRPAARGSLLPISIIIPTLNEAASIEATLASLRGASDVEVIIVDGGSRDETVALARSYGAKVLASPPGRARQMNAGAEVAKGEVLLFLHGDTRLPEGFDEWVRQALARPGVVAGAFRLGFDSSGWGVRLIERLANWRSTRWQMPYGDQAIFLRAETFRALGGFPDIPIMEDFELVRRLRRRGRVVTLPIPIVTSARRWREVGVVKTTLINQAVIIGYLVGLSPARLARWYYGSQPGENRPHREGENSQPEGRSDEYERKKQWQWPRVGSGQGPCCSC</sequence>
<dbReference type="Gene3D" id="3.90.550.10">
    <property type="entry name" value="Spore Coat Polysaccharide Biosynthesis Protein SpsA, Chain A"/>
    <property type="match status" value="2"/>
</dbReference>
<feature type="region of interest" description="Disordered" evidence="6">
    <location>
        <begin position="448"/>
        <end position="488"/>
    </location>
</feature>
<keyword evidence="5" id="KW-0472">Membrane</keyword>
<dbReference type="GO" id="GO:0016757">
    <property type="term" value="F:glycosyltransferase activity"/>
    <property type="evidence" value="ECO:0007669"/>
    <property type="project" value="UniProtKB-KW"/>
</dbReference>
<dbReference type="CDD" id="cd02522">
    <property type="entry name" value="GT_2_like_a"/>
    <property type="match status" value="1"/>
</dbReference>
<dbReference type="AlphaFoldDB" id="H5SG61"/>
<reference evidence="8" key="1">
    <citation type="journal article" date="2005" name="Environ. Microbiol.">
        <title>Genetic and functional properties of uncultivated thermophilic crenarchaeotes from a subsurface gold mine as revealed by analysis of genome fragments.</title>
        <authorList>
            <person name="Nunoura T."/>
            <person name="Hirayama H."/>
            <person name="Takami H."/>
            <person name="Oida H."/>
            <person name="Nishi S."/>
            <person name="Shimamura S."/>
            <person name="Suzuki Y."/>
            <person name="Inagaki F."/>
            <person name="Takai K."/>
            <person name="Nealson K.H."/>
            <person name="Horikoshi K."/>
        </authorList>
    </citation>
    <scope>NUCLEOTIDE SEQUENCE</scope>
</reference>
<evidence type="ECO:0000259" key="7">
    <source>
        <dbReference type="Pfam" id="PF00535"/>
    </source>
</evidence>
<dbReference type="NCBIfam" id="TIGR04283">
    <property type="entry name" value="glyco_like_mftF"/>
    <property type="match status" value="1"/>
</dbReference>
<dbReference type="GO" id="GO:0005886">
    <property type="term" value="C:plasma membrane"/>
    <property type="evidence" value="ECO:0007669"/>
    <property type="project" value="UniProtKB-SubCell"/>
</dbReference>